<reference evidence="6" key="2">
    <citation type="submission" date="2021-03" db="UniProtKB">
        <authorList>
            <consortium name="EnsemblPlants"/>
        </authorList>
    </citation>
    <scope>IDENTIFICATION</scope>
</reference>
<dbReference type="EnsemblPlants" id="AUR62016553-RA">
    <property type="protein sequence ID" value="AUR62016553-RA:cds"/>
    <property type="gene ID" value="AUR62016553"/>
</dbReference>
<evidence type="ECO:0000256" key="1">
    <source>
        <dbReference type="ARBA" id="ARBA00004123"/>
    </source>
</evidence>
<dbReference type="GO" id="GO:0031261">
    <property type="term" value="C:DNA replication preinitiation complex"/>
    <property type="evidence" value="ECO:0007669"/>
    <property type="project" value="TreeGrafter"/>
</dbReference>
<evidence type="ECO:0000313" key="7">
    <source>
        <dbReference type="Proteomes" id="UP000596660"/>
    </source>
</evidence>
<name>A0A803LNM4_CHEQI</name>
<dbReference type="GO" id="GO:0000727">
    <property type="term" value="P:double-strand break repair via break-induced replication"/>
    <property type="evidence" value="ECO:0007669"/>
    <property type="project" value="TreeGrafter"/>
</dbReference>
<dbReference type="Pfam" id="PF02724">
    <property type="entry name" value="CDC45"/>
    <property type="match status" value="1"/>
</dbReference>
<evidence type="ECO:0000313" key="6">
    <source>
        <dbReference type="EnsemblPlants" id="AUR62016553-RA:cds"/>
    </source>
</evidence>
<accession>A0A803LNM4</accession>
<evidence type="ECO:0000256" key="4">
    <source>
        <dbReference type="ARBA" id="ARBA00023242"/>
    </source>
</evidence>
<keyword evidence="3" id="KW-0235">DNA replication</keyword>
<evidence type="ECO:0000256" key="3">
    <source>
        <dbReference type="ARBA" id="ARBA00022705"/>
    </source>
</evidence>
<dbReference type="Gramene" id="AUR62016553-RA">
    <property type="protein sequence ID" value="AUR62016553-RA:cds"/>
    <property type="gene ID" value="AUR62016553"/>
</dbReference>
<comment type="similarity">
    <text evidence="2">Belongs to the CDC45 family.</text>
</comment>
<keyword evidence="7" id="KW-1185">Reference proteome</keyword>
<dbReference type="InterPro" id="IPR003874">
    <property type="entry name" value="CDC45"/>
</dbReference>
<dbReference type="GO" id="GO:1902977">
    <property type="term" value="P:mitotic DNA replication preinitiation complex assembly"/>
    <property type="evidence" value="ECO:0007669"/>
    <property type="project" value="TreeGrafter"/>
</dbReference>
<keyword evidence="4" id="KW-0539">Nucleus</keyword>
<reference evidence="6" key="1">
    <citation type="journal article" date="2017" name="Nature">
        <title>The genome of Chenopodium quinoa.</title>
        <authorList>
            <person name="Jarvis D.E."/>
            <person name="Ho Y.S."/>
            <person name="Lightfoot D.J."/>
            <person name="Schmoeckel S.M."/>
            <person name="Li B."/>
            <person name="Borm T.J.A."/>
            <person name="Ohyanagi H."/>
            <person name="Mineta K."/>
            <person name="Michell C.T."/>
            <person name="Saber N."/>
            <person name="Kharbatia N.M."/>
            <person name="Rupper R.R."/>
            <person name="Sharp A.R."/>
            <person name="Dally N."/>
            <person name="Boughton B.A."/>
            <person name="Woo Y.H."/>
            <person name="Gao G."/>
            <person name="Schijlen E.G.W.M."/>
            <person name="Guo X."/>
            <person name="Momin A.A."/>
            <person name="Negrao S."/>
            <person name="Al-Babili S."/>
            <person name="Gehring C."/>
            <person name="Roessner U."/>
            <person name="Jung C."/>
            <person name="Murphy K."/>
            <person name="Arold S.T."/>
            <person name="Gojobori T."/>
            <person name="van der Linden C.G."/>
            <person name="van Loo E.N."/>
            <person name="Jellen E.N."/>
            <person name="Maughan P.J."/>
            <person name="Tester M."/>
        </authorList>
    </citation>
    <scope>NUCLEOTIDE SEQUENCE [LARGE SCALE GENOMIC DNA]</scope>
    <source>
        <strain evidence="6">cv. PI 614886</strain>
    </source>
</reference>
<dbReference type="PANTHER" id="PTHR10507:SF0">
    <property type="entry name" value="CELL DIVISION CONTROL PROTEIN 45 HOMOLOG"/>
    <property type="match status" value="1"/>
</dbReference>
<keyword evidence="5" id="KW-0131">Cell cycle</keyword>
<dbReference type="GO" id="GO:0003697">
    <property type="term" value="F:single-stranded DNA binding"/>
    <property type="evidence" value="ECO:0007669"/>
    <property type="project" value="TreeGrafter"/>
</dbReference>
<protein>
    <submittedName>
        <fullName evidence="6">Uncharacterized protein</fullName>
    </submittedName>
</protein>
<dbReference type="GO" id="GO:0003682">
    <property type="term" value="F:chromatin binding"/>
    <property type="evidence" value="ECO:0007669"/>
    <property type="project" value="TreeGrafter"/>
</dbReference>
<evidence type="ECO:0000256" key="5">
    <source>
        <dbReference type="ARBA" id="ARBA00023306"/>
    </source>
</evidence>
<organism evidence="6 7">
    <name type="scientific">Chenopodium quinoa</name>
    <name type="common">Quinoa</name>
    <dbReference type="NCBI Taxonomy" id="63459"/>
    <lineage>
        <taxon>Eukaryota</taxon>
        <taxon>Viridiplantae</taxon>
        <taxon>Streptophyta</taxon>
        <taxon>Embryophyta</taxon>
        <taxon>Tracheophyta</taxon>
        <taxon>Spermatophyta</taxon>
        <taxon>Magnoliopsida</taxon>
        <taxon>eudicotyledons</taxon>
        <taxon>Gunneridae</taxon>
        <taxon>Pentapetalae</taxon>
        <taxon>Caryophyllales</taxon>
        <taxon>Chenopodiaceae</taxon>
        <taxon>Chenopodioideae</taxon>
        <taxon>Atripliceae</taxon>
        <taxon>Chenopodium</taxon>
    </lineage>
</organism>
<evidence type="ECO:0000256" key="2">
    <source>
        <dbReference type="ARBA" id="ARBA00010727"/>
    </source>
</evidence>
<dbReference type="PANTHER" id="PTHR10507">
    <property type="entry name" value="CDC45-RELATED PROTEIN"/>
    <property type="match status" value="1"/>
</dbReference>
<proteinExistence type="inferred from homology"/>
<dbReference type="Proteomes" id="UP000596660">
    <property type="component" value="Unplaced"/>
</dbReference>
<comment type="subcellular location">
    <subcellularLocation>
        <location evidence="1">Nucleus</location>
    </subcellularLocation>
</comment>
<dbReference type="GO" id="GO:0003688">
    <property type="term" value="F:DNA replication origin binding"/>
    <property type="evidence" value="ECO:0007669"/>
    <property type="project" value="TreeGrafter"/>
</dbReference>
<sequence length="119" mass="13126">MELEQHINSVGNLDAFTLVTLKDGTKIRSPDSSRLAYEDEPRSFMQLHGYRSRVSAADVVYGVAALLELFIRFAGSCASKQFGVAYDALSMNDLDQLRVGMQNVVKVQRAVLRQGSTAI</sequence>
<dbReference type="AlphaFoldDB" id="A0A803LNM4"/>
<dbReference type="GO" id="GO:0006270">
    <property type="term" value="P:DNA replication initiation"/>
    <property type="evidence" value="ECO:0007669"/>
    <property type="project" value="InterPro"/>
</dbReference>